<evidence type="ECO:0000256" key="1">
    <source>
        <dbReference type="ARBA" id="ARBA00022491"/>
    </source>
</evidence>
<keyword evidence="7" id="KW-1185">Reference proteome</keyword>
<dbReference type="GO" id="GO:0003677">
    <property type="term" value="F:DNA binding"/>
    <property type="evidence" value="ECO:0007669"/>
    <property type="project" value="UniProtKB-KW"/>
</dbReference>
<evidence type="ECO:0000259" key="5">
    <source>
        <dbReference type="PROSITE" id="PS50937"/>
    </source>
</evidence>
<keyword evidence="3" id="KW-0238">DNA-binding</keyword>
<dbReference type="SUPFAM" id="SSF55136">
    <property type="entry name" value="Probable bacterial effector-binding domain"/>
    <property type="match status" value="1"/>
</dbReference>
<dbReference type="PANTHER" id="PTHR30204:SF69">
    <property type="entry name" value="MERR-FAMILY TRANSCRIPTIONAL REGULATOR"/>
    <property type="match status" value="1"/>
</dbReference>
<protein>
    <submittedName>
        <fullName evidence="6">MerR family transcriptional regulator</fullName>
    </submittedName>
</protein>
<evidence type="ECO:0000313" key="6">
    <source>
        <dbReference type="EMBL" id="GCD10510.1"/>
    </source>
</evidence>
<proteinExistence type="predicted"/>
<dbReference type="InterPro" id="IPR010499">
    <property type="entry name" value="AraC_E-bd"/>
</dbReference>
<name>A0A401ULV2_9CLOT</name>
<organism evidence="6 7">
    <name type="scientific">Clostridium tagluense</name>
    <dbReference type="NCBI Taxonomy" id="360422"/>
    <lineage>
        <taxon>Bacteria</taxon>
        <taxon>Bacillati</taxon>
        <taxon>Bacillota</taxon>
        <taxon>Clostridia</taxon>
        <taxon>Eubacteriales</taxon>
        <taxon>Clostridiaceae</taxon>
        <taxon>Clostridium</taxon>
    </lineage>
</organism>
<dbReference type="EMBL" id="BHYK01000010">
    <property type="protein sequence ID" value="GCD10510.1"/>
    <property type="molecule type" value="Genomic_DNA"/>
</dbReference>
<dbReference type="AlphaFoldDB" id="A0A401ULV2"/>
<dbReference type="SUPFAM" id="SSF46955">
    <property type="entry name" value="Putative DNA-binding domain"/>
    <property type="match status" value="1"/>
</dbReference>
<dbReference type="SMART" id="SM00871">
    <property type="entry name" value="AraC_E_bind"/>
    <property type="match status" value="1"/>
</dbReference>
<dbReference type="InterPro" id="IPR011256">
    <property type="entry name" value="Reg_factor_effector_dom_sf"/>
</dbReference>
<evidence type="ECO:0000256" key="3">
    <source>
        <dbReference type="ARBA" id="ARBA00023125"/>
    </source>
</evidence>
<dbReference type="RefSeq" id="WP_125001255.1">
    <property type="nucleotide sequence ID" value="NZ_BHYK01000010.1"/>
</dbReference>
<dbReference type="OrthoDB" id="9773308at2"/>
<keyword evidence="2" id="KW-0805">Transcription regulation</keyword>
<dbReference type="SMART" id="SM00422">
    <property type="entry name" value="HTH_MERR"/>
    <property type="match status" value="1"/>
</dbReference>
<dbReference type="GO" id="GO:0003700">
    <property type="term" value="F:DNA-binding transcription factor activity"/>
    <property type="evidence" value="ECO:0007669"/>
    <property type="project" value="InterPro"/>
</dbReference>
<comment type="caution">
    <text evidence="6">The sequence shown here is derived from an EMBL/GenBank/DDBJ whole genome shotgun (WGS) entry which is preliminary data.</text>
</comment>
<evidence type="ECO:0000256" key="2">
    <source>
        <dbReference type="ARBA" id="ARBA00023015"/>
    </source>
</evidence>
<dbReference type="PANTHER" id="PTHR30204">
    <property type="entry name" value="REDOX-CYCLING DRUG-SENSING TRANSCRIPTIONAL ACTIVATOR SOXR"/>
    <property type="match status" value="1"/>
</dbReference>
<sequence>MKDYYKIGEISKIYGIGRDSLMYYEEMGILNPVRDSNSYRLYTMNDIWKLNLIKELRTFNFSMEKIKEYIANRTIASTMEMLKEEISLIDNKILDLSLLKNTVIKRIDNINYAEDSTELNVVKVIYLKERKALRLDGEIRRDEEVDYLVKKLQKKYEDKFYLLGNTKIGAIYNLESLCKGVYNEYNSVFFLLDSIDTNYNLILSKGYYVSLSYKGPYSDNKQHIDKIFNFINANNYKIVSEPIEIYKIDIHETSISDEFITEIQIPISK</sequence>
<keyword evidence="4" id="KW-0804">Transcription</keyword>
<dbReference type="InterPro" id="IPR029442">
    <property type="entry name" value="GyrI-like"/>
</dbReference>
<feature type="domain" description="HTH merR-type" evidence="5">
    <location>
        <begin position="4"/>
        <end position="72"/>
    </location>
</feature>
<dbReference type="Gene3D" id="1.10.1660.10">
    <property type="match status" value="1"/>
</dbReference>
<dbReference type="InterPro" id="IPR047057">
    <property type="entry name" value="MerR_fam"/>
</dbReference>
<dbReference type="CDD" id="cd00592">
    <property type="entry name" value="HTH_MerR-like"/>
    <property type="match status" value="1"/>
</dbReference>
<evidence type="ECO:0000313" key="7">
    <source>
        <dbReference type="Proteomes" id="UP000287872"/>
    </source>
</evidence>
<dbReference type="Pfam" id="PF13411">
    <property type="entry name" value="MerR_1"/>
    <property type="match status" value="1"/>
</dbReference>
<dbReference type="InterPro" id="IPR000551">
    <property type="entry name" value="MerR-type_HTH_dom"/>
</dbReference>
<dbReference type="Gene3D" id="3.20.80.10">
    <property type="entry name" value="Regulatory factor, effector binding domain"/>
    <property type="match status" value="1"/>
</dbReference>
<dbReference type="Proteomes" id="UP000287872">
    <property type="component" value="Unassembled WGS sequence"/>
</dbReference>
<accession>A0A401ULV2</accession>
<keyword evidence="1" id="KW-0678">Repressor</keyword>
<gene>
    <name evidence="6" type="ORF">Ctaglu_21330</name>
</gene>
<evidence type="ECO:0000256" key="4">
    <source>
        <dbReference type="ARBA" id="ARBA00023163"/>
    </source>
</evidence>
<reference evidence="6 7" key="1">
    <citation type="submission" date="2018-11" db="EMBL/GenBank/DDBJ databases">
        <title>Genome sequencing and assembly of Clostridium tagluense strain A121.</title>
        <authorList>
            <person name="Murakami T."/>
            <person name="Segawa T."/>
            <person name="Shcherbakova V.A."/>
            <person name="Mori H."/>
            <person name="Yoshimura Y."/>
        </authorList>
    </citation>
    <scope>NUCLEOTIDE SEQUENCE [LARGE SCALE GENOMIC DNA]</scope>
    <source>
        <strain evidence="6 7">A121</strain>
    </source>
</reference>
<dbReference type="PROSITE" id="PS50937">
    <property type="entry name" value="HTH_MERR_2"/>
    <property type="match status" value="1"/>
</dbReference>
<dbReference type="Pfam" id="PF06445">
    <property type="entry name" value="GyrI-like"/>
    <property type="match status" value="1"/>
</dbReference>
<dbReference type="InterPro" id="IPR009061">
    <property type="entry name" value="DNA-bd_dom_put_sf"/>
</dbReference>